<feature type="domain" description="Response regulatory" evidence="5">
    <location>
        <begin position="13"/>
        <end position="129"/>
    </location>
</feature>
<keyword evidence="7" id="KW-1185">Reference proteome</keyword>
<organism evidence="6 7">
    <name type="scientific">Sphingomonas pokkalii</name>
    <dbReference type="NCBI Taxonomy" id="2175090"/>
    <lineage>
        <taxon>Bacteria</taxon>
        <taxon>Pseudomonadati</taxon>
        <taxon>Pseudomonadota</taxon>
        <taxon>Alphaproteobacteria</taxon>
        <taxon>Sphingomonadales</taxon>
        <taxon>Sphingomonadaceae</taxon>
        <taxon>Sphingomonas</taxon>
    </lineage>
</organism>
<feature type="modified residue" description="4-aspartylphosphate" evidence="3">
    <location>
        <position position="64"/>
    </location>
</feature>
<evidence type="ECO:0000256" key="2">
    <source>
        <dbReference type="ARBA" id="ARBA00023125"/>
    </source>
</evidence>
<dbReference type="PANTHER" id="PTHR43214">
    <property type="entry name" value="TWO-COMPONENT RESPONSE REGULATOR"/>
    <property type="match status" value="1"/>
</dbReference>
<evidence type="ECO:0000259" key="4">
    <source>
        <dbReference type="PROSITE" id="PS50043"/>
    </source>
</evidence>
<comment type="caution">
    <text evidence="6">The sequence shown here is derived from an EMBL/GenBank/DDBJ whole genome shotgun (WGS) entry which is preliminary data.</text>
</comment>
<dbReference type="InterPro" id="IPR016032">
    <property type="entry name" value="Sig_transdc_resp-reg_C-effctor"/>
</dbReference>
<dbReference type="Pfam" id="PF00196">
    <property type="entry name" value="GerE"/>
    <property type="match status" value="1"/>
</dbReference>
<evidence type="ECO:0000259" key="5">
    <source>
        <dbReference type="PROSITE" id="PS50110"/>
    </source>
</evidence>
<dbReference type="CDD" id="cd06170">
    <property type="entry name" value="LuxR_C_like"/>
    <property type="match status" value="1"/>
</dbReference>
<protein>
    <submittedName>
        <fullName evidence="6">DNA-binding response regulator</fullName>
    </submittedName>
</protein>
<dbReference type="InterPro" id="IPR011006">
    <property type="entry name" value="CheY-like_superfamily"/>
</dbReference>
<gene>
    <name evidence="6" type="ORF">DD559_05170</name>
</gene>
<dbReference type="SMART" id="SM00421">
    <property type="entry name" value="HTH_LUXR"/>
    <property type="match status" value="1"/>
</dbReference>
<dbReference type="OrthoDB" id="9782896at2"/>
<evidence type="ECO:0000313" key="6">
    <source>
        <dbReference type="EMBL" id="PVX28791.1"/>
    </source>
</evidence>
<proteinExistence type="predicted"/>
<dbReference type="PROSITE" id="PS50043">
    <property type="entry name" value="HTH_LUXR_2"/>
    <property type="match status" value="1"/>
</dbReference>
<keyword evidence="1 3" id="KW-0597">Phosphoprotein</keyword>
<dbReference type="SMART" id="SM00448">
    <property type="entry name" value="REC"/>
    <property type="match status" value="1"/>
</dbReference>
<dbReference type="CDD" id="cd17535">
    <property type="entry name" value="REC_NarL-like"/>
    <property type="match status" value="1"/>
</dbReference>
<dbReference type="SUPFAM" id="SSF46894">
    <property type="entry name" value="C-terminal effector domain of the bipartite response regulators"/>
    <property type="match status" value="1"/>
</dbReference>
<dbReference type="InterPro" id="IPR058245">
    <property type="entry name" value="NreC/VraR/RcsB-like_REC"/>
</dbReference>
<dbReference type="PROSITE" id="PS50110">
    <property type="entry name" value="RESPONSE_REGULATORY"/>
    <property type="match status" value="1"/>
</dbReference>
<evidence type="ECO:0000256" key="3">
    <source>
        <dbReference type="PROSITE-ProRule" id="PRU00169"/>
    </source>
</evidence>
<sequence length="214" mass="23061">MHTGLDGGPAPIRVVLADDHALLRDGVAGLIANMPAVTVVGEAENGAQAIEMYRHLVPDILLLDLQMPVMGGLEVIETLLRDFPDARIIVLTTYHGDVQAMRAMRAGARGYLLKSGLRRELGEAIRQVHAGRRVIQPEIAAAMAVGAINDALSPRECQVLKLAASGNANRQIAHLLGVTEETVKTHMRSILSKLDAKDRTHAVTIALRRGIIEL</sequence>
<dbReference type="SUPFAM" id="SSF52172">
    <property type="entry name" value="CheY-like"/>
    <property type="match status" value="1"/>
</dbReference>
<dbReference type="Pfam" id="PF00072">
    <property type="entry name" value="Response_reg"/>
    <property type="match status" value="1"/>
</dbReference>
<dbReference type="InterPro" id="IPR039420">
    <property type="entry name" value="WalR-like"/>
</dbReference>
<name>A0A2U0SBX8_9SPHN</name>
<evidence type="ECO:0000313" key="7">
    <source>
        <dbReference type="Proteomes" id="UP000245890"/>
    </source>
</evidence>
<dbReference type="Proteomes" id="UP000245890">
    <property type="component" value="Unassembled WGS sequence"/>
</dbReference>
<dbReference type="GO" id="GO:0000160">
    <property type="term" value="P:phosphorelay signal transduction system"/>
    <property type="evidence" value="ECO:0007669"/>
    <property type="project" value="InterPro"/>
</dbReference>
<dbReference type="PROSITE" id="PS00622">
    <property type="entry name" value="HTH_LUXR_1"/>
    <property type="match status" value="1"/>
</dbReference>
<accession>A0A2U0SBX8</accession>
<dbReference type="AlphaFoldDB" id="A0A2U0SBX8"/>
<dbReference type="InterPro" id="IPR000792">
    <property type="entry name" value="Tscrpt_reg_LuxR_C"/>
</dbReference>
<dbReference type="InterPro" id="IPR001789">
    <property type="entry name" value="Sig_transdc_resp-reg_receiver"/>
</dbReference>
<dbReference type="GO" id="GO:0006355">
    <property type="term" value="P:regulation of DNA-templated transcription"/>
    <property type="evidence" value="ECO:0007669"/>
    <property type="project" value="InterPro"/>
</dbReference>
<dbReference type="Gene3D" id="3.40.50.2300">
    <property type="match status" value="1"/>
</dbReference>
<dbReference type="EMBL" id="QENQ01000001">
    <property type="protein sequence ID" value="PVX28791.1"/>
    <property type="molecule type" value="Genomic_DNA"/>
</dbReference>
<evidence type="ECO:0000256" key="1">
    <source>
        <dbReference type="ARBA" id="ARBA00022553"/>
    </source>
</evidence>
<dbReference type="PRINTS" id="PR00038">
    <property type="entry name" value="HTHLUXR"/>
</dbReference>
<keyword evidence="2 6" id="KW-0238">DNA-binding</keyword>
<dbReference type="PANTHER" id="PTHR43214:SF43">
    <property type="entry name" value="TWO-COMPONENT RESPONSE REGULATOR"/>
    <property type="match status" value="1"/>
</dbReference>
<reference evidence="6 7" key="1">
    <citation type="submission" date="2018-05" db="EMBL/GenBank/DDBJ databases">
        <title>Description of Sphingomonas pokkalii sp nov, isolated from the rhizosphere of saline tolerant pokkali rice and its draft genome analysis.</title>
        <authorList>
            <person name="Menon R."/>
            <person name="Kumari S."/>
            <person name="Rameshkumar N."/>
        </authorList>
    </citation>
    <scope>NUCLEOTIDE SEQUENCE [LARGE SCALE GENOMIC DNA]</scope>
    <source>
        <strain evidence="6 7">L3B27</strain>
    </source>
</reference>
<dbReference type="GO" id="GO:0003677">
    <property type="term" value="F:DNA binding"/>
    <property type="evidence" value="ECO:0007669"/>
    <property type="project" value="UniProtKB-KW"/>
</dbReference>
<feature type="domain" description="HTH luxR-type" evidence="4">
    <location>
        <begin position="145"/>
        <end position="210"/>
    </location>
</feature>